<evidence type="ECO:0000313" key="3">
    <source>
        <dbReference type="Proteomes" id="UP001143700"/>
    </source>
</evidence>
<dbReference type="SMART" id="SM00530">
    <property type="entry name" value="HTH_XRE"/>
    <property type="match status" value="1"/>
</dbReference>
<dbReference type="EMBL" id="JAOTGU010000005">
    <property type="protein sequence ID" value="MDB6262028.1"/>
    <property type="molecule type" value="Genomic_DNA"/>
</dbReference>
<dbReference type="PANTHER" id="PTHR37038">
    <property type="entry name" value="TRANSCRIPTIONAL REGULATOR-RELATED"/>
    <property type="match status" value="1"/>
</dbReference>
<dbReference type="InterPro" id="IPR011990">
    <property type="entry name" value="TPR-like_helical_dom_sf"/>
</dbReference>
<reference evidence="2" key="2">
    <citation type="submission" date="2022-10" db="EMBL/GenBank/DDBJ databases">
        <authorList>
            <person name="Kostovova I."/>
            <person name="Moravkova M."/>
            <person name="Pechar R."/>
        </authorList>
    </citation>
    <scope>NUCLEOTIDE SEQUENCE</scope>
    <source>
        <strain evidence="2">M356A</strain>
    </source>
</reference>
<gene>
    <name evidence="2" type="ORF">ODV15_05560</name>
</gene>
<dbReference type="InterPro" id="IPR010982">
    <property type="entry name" value="Lambda_DNA-bd_dom_sf"/>
</dbReference>
<dbReference type="SUPFAM" id="SSF47413">
    <property type="entry name" value="lambda repressor-like DNA-binding domains"/>
    <property type="match status" value="1"/>
</dbReference>
<sequence>MTIGEALKKERKDLGLTQAEMAAGVITTAHYSKIERDKHDISAYDLFEILTKNNINLVDFIKEIEDTYQSTPENQINLNLRLIHAFYQSDQKSVRILNKEIQESAATKEEKLRAILIEANVTHTIDQIPGKLRKEIKRILFENDDWVDDKLTLRLFCNSMLIFSHNELNFYINEIIDKYSAHFDQEDFHHQKLIASICVNFLYVNCINNNLDFDSRIFSLLDQLPEMPEFFFYKVLRNYYKAVAGKDMTKCQSIKSFLAKNGLPHFSDTLPK</sequence>
<dbReference type="GO" id="GO:0003677">
    <property type="term" value="F:DNA binding"/>
    <property type="evidence" value="ECO:0007669"/>
    <property type="project" value="InterPro"/>
</dbReference>
<dbReference type="PANTHER" id="PTHR37038:SF12">
    <property type="entry name" value="TRANSCRIPTIONAL REGULATOR"/>
    <property type="match status" value="1"/>
</dbReference>
<dbReference type="InterPro" id="IPR053163">
    <property type="entry name" value="HTH-type_regulator_Rgg"/>
</dbReference>
<evidence type="ECO:0000313" key="2">
    <source>
        <dbReference type="EMBL" id="MDB6262028.1"/>
    </source>
</evidence>
<dbReference type="CDD" id="cd00093">
    <property type="entry name" value="HTH_XRE"/>
    <property type="match status" value="1"/>
</dbReference>
<dbReference type="Proteomes" id="UP001143700">
    <property type="component" value="Unassembled WGS sequence"/>
</dbReference>
<reference evidence="2" key="1">
    <citation type="journal article" date="2022" name="Microorganisms">
        <title>Antibiotic Susceptibility, Resistance Gene Determinants and Corresponding Genomic Regions in Lactobacillus amylovorus Isolates Derived from Wild Boars and Domestic Pigs.</title>
        <authorList>
            <person name="Moravkova M."/>
            <person name="Kostovova I."/>
            <person name="Kavanova K."/>
            <person name="Pechar R."/>
            <person name="Stanek S."/>
            <person name="Brychta A."/>
            <person name="Zeman M."/>
            <person name="Kubasova T."/>
        </authorList>
    </citation>
    <scope>NUCLEOTIDE SEQUENCE</scope>
    <source>
        <strain evidence="2">M356A</strain>
    </source>
</reference>
<dbReference type="InterPro" id="IPR001387">
    <property type="entry name" value="Cro/C1-type_HTH"/>
</dbReference>
<dbReference type="AlphaFoldDB" id="A0A9X3W9F3"/>
<dbReference type="Pfam" id="PF01381">
    <property type="entry name" value="HTH_3"/>
    <property type="match status" value="1"/>
</dbReference>
<name>A0A9X3W9F3_LACAM</name>
<dbReference type="RefSeq" id="WP_271864321.1">
    <property type="nucleotide sequence ID" value="NZ_JAOTGR010000003.1"/>
</dbReference>
<dbReference type="PROSITE" id="PS50943">
    <property type="entry name" value="HTH_CROC1"/>
    <property type="match status" value="1"/>
</dbReference>
<organism evidence="2 3">
    <name type="scientific">Lactobacillus amylovorus</name>
    <dbReference type="NCBI Taxonomy" id="1604"/>
    <lineage>
        <taxon>Bacteria</taxon>
        <taxon>Bacillati</taxon>
        <taxon>Bacillota</taxon>
        <taxon>Bacilli</taxon>
        <taxon>Lactobacillales</taxon>
        <taxon>Lactobacillaceae</taxon>
        <taxon>Lactobacillus</taxon>
    </lineage>
</organism>
<evidence type="ECO:0000259" key="1">
    <source>
        <dbReference type="PROSITE" id="PS50943"/>
    </source>
</evidence>
<protein>
    <submittedName>
        <fullName evidence="2">Helix-turn-helix domain-containing protein</fullName>
    </submittedName>
</protein>
<feature type="domain" description="HTH cro/C1-type" evidence="1">
    <location>
        <begin position="7"/>
        <end position="60"/>
    </location>
</feature>
<dbReference type="Gene3D" id="1.25.40.10">
    <property type="entry name" value="Tetratricopeptide repeat domain"/>
    <property type="match status" value="1"/>
</dbReference>
<accession>A0A9X3W9F3</accession>
<comment type="caution">
    <text evidence="2">The sequence shown here is derived from an EMBL/GenBank/DDBJ whole genome shotgun (WGS) entry which is preliminary data.</text>
</comment>
<proteinExistence type="predicted"/>